<proteinExistence type="predicted"/>
<keyword evidence="2" id="KW-1185">Reference proteome</keyword>
<gene>
    <name evidence="3" type="primary">LOC104242170</name>
</gene>
<name>A0A1U7XX74_NICSY</name>
<reference evidence="2" key="1">
    <citation type="journal article" date="2013" name="Genome Biol.">
        <title>Reference genomes and transcriptomes of Nicotiana sylvestris and Nicotiana tomentosiformis.</title>
        <authorList>
            <person name="Sierro N."/>
            <person name="Battey J.N."/>
            <person name="Ouadi S."/>
            <person name="Bovet L."/>
            <person name="Goepfert S."/>
            <person name="Bakaher N."/>
            <person name="Peitsch M.C."/>
            <person name="Ivanov N.V."/>
        </authorList>
    </citation>
    <scope>NUCLEOTIDE SEQUENCE [LARGE SCALE GENOMIC DNA]</scope>
</reference>
<accession>A0A1U7XX74</accession>
<feature type="compositionally biased region" description="Polar residues" evidence="1">
    <location>
        <begin position="173"/>
        <end position="184"/>
    </location>
</feature>
<feature type="region of interest" description="Disordered" evidence="1">
    <location>
        <begin position="56"/>
        <end position="78"/>
    </location>
</feature>
<evidence type="ECO:0000313" key="2">
    <source>
        <dbReference type="Proteomes" id="UP000189701"/>
    </source>
</evidence>
<dbReference type="AlphaFoldDB" id="A0A1U7XX74"/>
<protein>
    <submittedName>
        <fullName evidence="3">Uncharacterized protein LOC104242170</fullName>
    </submittedName>
</protein>
<feature type="compositionally biased region" description="Basic and acidic residues" evidence="1">
    <location>
        <begin position="56"/>
        <end position="65"/>
    </location>
</feature>
<feature type="region of interest" description="Disordered" evidence="1">
    <location>
        <begin position="167"/>
        <end position="242"/>
    </location>
</feature>
<dbReference type="Proteomes" id="UP000189701">
    <property type="component" value="Unplaced"/>
</dbReference>
<sequence length="242" mass="27234">MSVREYSLLFNSLERYAPSIVAEISDRVHRFVVGLGPHLINECFTAALLDDRKRQQYENRDEGQHKKARSPRQPEDFLGDFMPPYPVDSVRQLQRLHYEGFVYSESSYISRISGFQNRRDSAQMRAAPPRCSQFGKAHSGQCRRGYNVCYTSRDPSHYMRDCRMKDRKGMAQPTRSITVSSSSARPLEQGPQASTVRGRGRGGTSSSGGSQNCMYAFAGHQDPEATPDEVSGTATMGNIRSY</sequence>
<organism evidence="2 3">
    <name type="scientific">Nicotiana sylvestris</name>
    <name type="common">Wood tobacco</name>
    <name type="synonym">South American tobacco</name>
    <dbReference type="NCBI Taxonomy" id="4096"/>
    <lineage>
        <taxon>Eukaryota</taxon>
        <taxon>Viridiplantae</taxon>
        <taxon>Streptophyta</taxon>
        <taxon>Embryophyta</taxon>
        <taxon>Tracheophyta</taxon>
        <taxon>Spermatophyta</taxon>
        <taxon>Magnoliopsida</taxon>
        <taxon>eudicotyledons</taxon>
        <taxon>Gunneridae</taxon>
        <taxon>Pentapetalae</taxon>
        <taxon>asterids</taxon>
        <taxon>lamiids</taxon>
        <taxon>Solanales</taxon>
        <taxon>Solanaceae</taxon>
        <taxon>Nicotianoideae</taxon>
        <taxon>Nicotianeae</taxon>
        <taxon>Nicotiana</taxon>
    </lineage>
</organism>
<reference evidence="3" key="2">
    <citation type="submission" date="2025-08" db="UniProtKB">
        <authorList>
            <consortium name="RefSeq"/>
        </authorList>
    </citation>
    <scope>IDENTIFICATION</scope>
    <source>
        <tissue evidence="3">Leaf</tissue>
    </source>
</reference>
<evidence type="ECO:0000313" key="3">
    <source>
        <dbReference type="RefSeq" id="XP_009795493.1"/>
    </source>
</evidence>
<feature type="compositionally biased region" description="Polar residues" evidence="1">
    <location>
        <begin position="232"/>
        <end position="242"/>
    </location>
</feature>
<evidence type="ECO:0000256" key="1">
    <source>
        <dbReference type="SAM" id="MobiDB-lite"/>
    </source>
</evidence>
<dbReference type="RefSeq" id="XP_009795493.1">
    <property type="nucleotide sequence ID" value="XM_009797191.1"/>
</dbReference>